<feature type="non-terminal residue" evidence="2">
    <location>
        <position position="1"/>
    </location>
</feature>
<sequence length="81" mass="9068">PKDPPNNMTFQKIPDEVTKFQLTFLPPSQPNGNIQVYQALVYREDDPTAVQIHNLSIIQKTDTSVIAMLEGLKGGHTYNIS</sequence>
<dbReference type="InterPro" id="IPR050713">
    <property type="entry name" value="RTP_Phos/Ushers"/>
</dbReference>
<dbReference type="SUPFAM" id="SSF49265">
    <property type="entry name" value="Fibronectin type III"/>
    <property type="match status" value="1"/>
</dbReference>
<dbReference type="Gene3D" id="2.60.40.10">
    <property type="entry name" value="Immunoglobulins"/>
    <property type="match status" value="1"/>
</dbReference>
<gene>
    <name evidence="2" type="ORF">MONAX_5E024788</name>
</gene>
<dbReference type="InterPro" id="IPR003961">
    <property type="entry name" value="FN3_dom"/>
</dbReference>
<feature type="domain" description="Fibronectin type-III" evidence="1">
    <location>
        <begin position="4"/>
        <end position="81"/>
    </location>
</feature>
<dbReference type="InterPro" id="IPR013783">
    <property type="entry name" value="Ig-like_fold"/>
</dbReference>
<organism evidence="2 3">
    <name type="scientific">Marmota monax</name>
    <name type="common">Woodchuck</name>
    <dbReference type="NCBI Taxonomy" id="9995"/>
    <lineage>
        <taxon>Eukaryota</taxon>
        <taxon>Metazoa</taxon>
        <taxon>Chordata</taxon>
        <taxon>Craniata</taxon>
        <taxon>Vertebrata</taxon>
        <taxon>Euteleostomi</taxon>
        <taxon>Mammalia</taxon>
        <taxon>Eutheria</taxon>
        <taxon>Euarchontoglires</taxon>
        <taxon>Glires</taxon>
        <taxon>Rodentia</taxon>
        <taxon>Sciuromorpha</taxon>
        <taxon>Sciuridae</taxon>
        <taxon>Xerinae</taxon>
        <taxon>Marmotini</taxon>
        <taxon>Marmota</taxon>
    </lineage>
</organism>
<evidence type="ECO:0000259" key="1">
    <source>
        <dbReference type="PROSITE" id="PS50853"/>
    </source>
</evidence>
<reference evidence="2" key="1">
    <citation type="submission" date="2019-04" db="EMBL/GenBank/DDBJ databases">
        <authorList>
            <person name="Alioto T."/>
            <person name="Alioto T."/>
        </authorList>
    </citation>
    <scope>NUCLEOTIDE SEQUENCE [LARGE SCALE GENOMIC DNA]</scope>
</reference>
<name>A0A5E4C9T0_MARMO</name>
<proteinExistence type="predicted"/>
<evidence type="ECO:0000313" key="3">
    <source>
        <dbReference type="Proteomes" id="UP000335636"/>
    </source>
</evidence>
<dbReference type="PROSITE" id="PS50853">
    <property type="entry name" value="FN3"/>
    <property type="match status" value="1"/>
</dbReference>
<dbReference type="FunFam" id="2.60.40.10:FF:001645">
    <property type="entry name" value="Protein tyrosine phosphatase, receptor type Q"/>
    <property type="match status" value="1"/>
</dbReference>
<evidence type="ECO:0000313" key="2">
    <source>
        <dbReference type="EMBL" id="VTJ78120.1"/>
    </source>
</evidence>
<dbReference type="EMBL" id="CABDUW010001039">
    <property type="protein sequence ID" value="VTJ78120.1"/>
    <property type="molecule type" value="Genomic_DNA"/>
</dbReference>
<dbReference type="PANTHER" id="PTHR46957">
    <property type="entry name" value="CYTOKINE RECEPTOR"/>
    <property type="match status" value="1"/>
</dbReference>
<accession>A0A5E4C9T0</accession>
<protein>
    <recommendedName>
        <fullName evidence="1">Fibronectin type-III domain-containing protein</fullName>
    </recommendedName>
</protein>
<keyword evidence="3" id="KW-1185">Reference proteome</keyword>
<dbReference type="InterPro" id="IPR036116">
    <property type="entry name" value="FN3_sf"/>
</dbReference>
<dbReference type="GO" id="GO:0043235">
    <property type="term" value="C:receptor complex"/>
    <property type="evidence" value="ECO:0007669"/>
    <property type="project" value="TreeGrafter"/>
</dbReference>
<dbReference type="AlphaFoldDB" id="A0A5E4C9T0"/>
<feature type="non-terminal residue" evidence="2">
    <location>
        <position position="81"/>
    </location>
</feature>
<dbReference type="Proteomes" id="UP000335636">
    <property type="component" value="Unassembled WGS sequence"/>
</dbReference>
<dbReference type="PANTHER" id="PTHR46957:SF1">
    <property type="entry name" value="PHOSPHATIDYLINOSITOL PHOSPHATASE PTPRQ"/>
    <property type="match status" value="1"/>
</dbReference>
<comment type="caution">
    <text evidence="2">The sequence shown here is derived from an EMBL/GenBank/DDBJ whole genome shotgun (WGS) entry which is preliminary data.</text>
</comment>